<dbReference type="SUPFAM" id="SSF81653">
    <property type="entry name" value="Calcium ATPase, transduction domain A"/>
    <property type="match status" value="1"/>
</dbReference>
<feature type="transmembrane region" description="Helical" evidence="17">
    <location>
        <begin position="661"/>
        <end position="683"/>
    </location>
</feature>
<keyword evidence="15" id="KW-0406">Ion transport</keyword>
<keyword evidence="6 17" id="KW-0812">Transmembrane</keyword>
<keyword evidence="3" id="KW-0813">Transport</keyword>
<feature type="transmembrane region" description="Helical" evidence="17">
    <location>
        <begin position="107"/>
        <end position="125"/>
    </location>
</feature>
<evidence type="ECO:0000256" key="1">
    <source>
        <dbReference type="ARBA" id="ARBA00004651"/>
    </source>
</evidence>
<dbReference type="KEGG" id="psey:GU243_11310"/>
<evidence type="ECO:0000256" key="10">
    <source>
        <dbReference type="ARBA" id="ARBA00022840"/>
    </source>
</evidence>
<dbReference type="NCBIfam" id="TIGR01511">
    <property type="entry name" value="ATPase-IB1_Cu"/>
    <property type="match status" value="1"/>
</dbReference>
<sequence>MENHHNHDDGVDHAGHQPPNPIPGQATAVASPPADHADHAGHARQQHGAHDDDHAVHSHGQHAGHSTAMFKNRFWLTLVLSVPVVYFSPMVGHLLGYMPPVFPGSTWIPAVLGTVIFLYGGQPFLKGGLQELKTRSPGMMLLIAMAITVAFAASWVTSLGLGGFDLDFWWELALLVAIMLLGHWIEMRALGSAQGALDALAALLPDEADRITDAGTETIPVSELREGDIVLVRSGARMPADGTVVEGQAEFDESMITGESKTVPRAPGDKVVAGTVATDNTVRVRVTAVGENTALAGIQRLVAEAQASSSKAQALADRAAGFLFYFAAGAGIITFIVWTLLGSVPEAVTRTVTVLVIACPHALGLAIPLVIAISTEQAARAGVLIKNRMALERMRTIDVVLFDKTGTLTTGEPDLKDIAAVGGRDTDRLLALAAAVESDSEHPVARAIVRAARQRNLTVPDAAGFSSLTGRGVRATVDGRTVHVGGPALLRELGAVEPEPLARSTRAWMDRGAAVLHVIDGNSVLGAVSLEDAVRPESRQAVAALQNRGIKVAMITGDARQVARAVAEELHIDEVFAQVLPADKDKKVAELQGRGLKVAMVGDGVNDSPALARAEVGIAIGAGTDVAMESAGVVLAGNDPRAVLSMVDLSRASYRKMWQNLIWATGYNVLSVPLAAGVLAFAGVVLSPAAGAVLMSVSTIVVALNAQLLRRVKLNPAQVR</sequence>
<reference evidence="20 21" key="1">
    <citation type="submission" date="2020-01" db="EMBL/GenBank/DDBJ databases">
        <title>Pseudarthrobacter psychrotolerans sp. nov., isolated from antarctic soil.</title>
        <authorList>
            <person name="Shin Y."/>
            <person name="Park W."/>
        </authorList>
    </citation>
    <scope>NUCLEOTIDE SEQUENCE [LARGE SCALE GENOMIC DNA]</scope>
    <source>
        <strain evidence="20 21">YJ56</strain>
    </source>
</reference>
<keyword evidence="9" id="KW-0187">Copper transport</keyword>
<keyword evidence="10 17" id="KW-0067">ATP-binding</keyword>
<dbReference type="InterPro" id="IPR027256">
    <property type="entry name" value="P-typ_ATPase_IB"/>
</dbReference>
<dbReference type="GO" id="GO:0005524">
    <property type="term" value="F:ATP binding"/>
    <property type="evidence" value="ECO:0007669"/>
    <property type="project" value="UniProtKB-UniRule"/>
</dbReference>
<evidence type="ECO:0000256" key="4">
    <source>
        <dbReference type="ARBA" id="ARBA00022475"/>
    </source>
</evidence>
<dbReference type="InterPro" id="IPR059000">
    <property type="entry name" value="ATPase_P-type_domA"/>
</dbReference>
<dbReference type="SFLD" id="SFLDS00003">
    <property type="entry name" value="Haloacid_Dehalogenase"/>
    <property type="match status" value="1"/>
</dbReference>
<evidence type="ECO:0000256" key="13">
    <source>
        <dbReference type="ARBA" id="ARBA00022989"/>
    </source>
</evidence>
<keyword evidence="4 17" id="KW-1003">Cell membrane</keyword>
<dbReference type="GO" id="GO:0016887">
    <property type="term" value="F:ATP hydrolysis activity"/>
    <property type="evidence" value="ECO:0007669"/>
    <property type="project" value="InterPro"/>
</dbReference>
<dbReference type="PRINTS" id="PR00943">
    <property type="entry name" value="CUATPASE"/>
</dbReference>
<evidence type="ECO:0000256" key="12">
    <source>
        <dbReference type="ARBA" id="ARBA00022967"/>
    </source>
</evidence>
<dbReference type="PROSITE" id="PS00154">
    <property type="entry name" value="ATPASE_E1_E2"/>
    <property type="match status" value="1"/>
</dbReference>
<feature type="transmembrane region" description="Helical" evidence="17">
    <location>
        <begin position="319"/>
        <end position="341"/>
    </location>
</feature>
<evidence type="ECO:0000256" key="17">
    <source>
        <dbReference type="RuleBase" id="RU362081"/>
    </source>
</evidence>
<dbReference type="InterPro" id="IPR023214">
    <property type="entry name" value="HAD_sf"/>
</dbReference>
<accession>A0A6P1NNX8</accession>
<evidence type="ECO:0000256" key="7">
    <source>
        <dbReference type="ARBA" id="ARBA00022723"/>
    </source>
</evidence>
<dbReference type="InterPro" id="IPR023299">
    <property type="entry name" value="ATPase_P-typ_cyto_dom_N"/>
</dbReference>
<proteinExistence type="inferred from homology"/>
<dbReference type="SUPFAM" id="SSF81665">
    <property type="entry name" value="Calcium ATPase, transmembrane domain M"/>
    <property type="match status" value="1"/>
</dbReference>
<evidence type="ECO:0000256" key="16">
    <source>
        <dbReference type="ARBA" id="ARBA00023136"/>
    </source>
</evidence>
<feature type="transmembrane region" description="Helical" evidence="17">
    <location>
        <begin position="137"/>
        <end position="156"/>
    </location>
</feature>
<dbReference type="Gene3D" id="3.40.50.1000">
    <property type="entry name" value="HAD superfamily/HAD-like"/>
    <property type="match status" value="1"/>
</dbReference>
<feature type="transmembrane region" description="Helical" evidence="17">
    <location>
        <begin position="74"/>
        <end position="95"/>
    </location>
</feature>
<protein>
    <submittedName>
        <fullName evidence="20">Heavy metal translocating P-type ATPase</fullName>
    </submittedName>
</protein>
<dbReference type="InterPro" id="IPR018303">
    <property type="entry name" value="ATPase_P-typ_P_site"/>
</dbReference>
<dbReference type="SFLD" id="SFLDG00002">
    <property type="entry name" value="C1.7:_P-type_atpase_like"/>
    <property type="match status" value="1"/>
</dbReference>
<comment type="similarity">
    <text evidence="2 17">Belongs to the cation transport ATPase (P-type) (TC 3.A.3) family. Type IB subfamily.</text>
</comment>
<dbReference type="GO" id="GO:0043682">
    <property type="term" value="F:P-type divalent copper transporter activity"/>
    <property type="evidence" value="ECO:0007669"/>
    <property type="project" value="TreeGrafter"/>
</dbReference>
<dbReference type="InterPro" id="IPR008250">
    <property type="entry name" value="ATPase_P-typ_transduc_dom_A_sf"/>
</dbReference>
<evidence type="ECO:0000256" key="14">
    <source>
        <dbReference type="ARBA" id="ARBA00023008"/>
    </source>
</evidence>
<dbReference type="Gene3D" id="3.40.1110.10">
    <property type="entry name" value="Calcium-transporting ATPase, cytoplasmic domain N"/>
    <property type="match status" value="1"/>
</dbReference>
<dbReference type="FunFam" id="2.70.150.10:FF:000020">
    <property type="entry name" value="Copper-exporting P-type ATPase A"/>
    <property type="match status" value="1"/>
</dbReference>
<evidence type="ECO:0000259" key="19">
    <source>
        <dbReference type="Pfam" id="PF00122"/>
    </source>
</evidence>
<keyword evidence="13 17" id="KW-1133">Transmembrane helix</keyword>
<dbReference type="SFLD" id="SFLDF00027">
    <property type="entry name" value="p-type_atpase"/>
    <property type="match status" value="1"/>
</dbReference>
<keyword evidence="11" id="KW-0460">Magnesium</keyword>
<feature type="transmembrane region" description="Helical" evidence="17">
    <location>
        <begin position="353"/>
        <end position="373"/>
    </location>
</feature>
<dbReference type="Gene3D" id="2.70.150.10">
    <property type="entry name" value="Calcium-transporting ATPase, cytoplasmic transduction domain A"/>
    <property type="match status" value="1"/>
</dbReference>
<dbReference type="SUPFAM" id="SSF56784">
    <property type="entry name" value="HAD-like"/>
    <property type="match status" value="1"/>
</dbReference>
<feature type="transmembrane region" description="Helical" evidence="17">
    <location>
        <begin position="689"/>
        <end position="709"/>
    </location>
</feature>
<dbReference type="NCBIfam" id="TIGR01494">
    <property type="entry name" value="ATPase_P-type"/>
    <property type="match status" value="1"/>
</dbReference>
<keyword evidence="7 17" id="KW-0479">Metal-binding</keyword>
<dbReference type="InterPro" id="IPR023298">
    <property type="entry name" value="ATPase_P-typ_TM_dom_sf"/>
</dbReference>
<evidence type="ECO:0000256" key="15">
    <source>
        <dbReference type="ARBA" id="ARBA00023065"/>
    </source>
</evidence>
<keyword evidence="8 17" id="KW-0547">Nucleotide-binding</keyword>
<dbReference type="Proteomes" id="UP000464186">
    <property type="component" value="Chromosome"/>
</dbReference>
<dbReference type="PRINTS" id="PR00119">
    <property type="entry name" value="CATATPASE"/>
</dbReference>
<dbReference type="NCBIfam" id="TIGR01525">
    <property type="entry name" value="ATPase-IB_hvy"/>
    <property type="match status" value="1"/>
</dbReference>
<dbReference type="EMBL" id="CP047898">
    <property type="protein sequence ID" value="QHK20224.1"/>
    <property type="molecule type" value="Genomic_DNA"/>
</dbReference>
<evidence type="ECO:0000256" key="2">
    <source>
        <dbReference type="ARBA" id="ARBA00006024"/>
    </source>
</evidence>
<evidence type="ECO:0000256" key="11">
    <source>
        <dbReference type="ARBA" id="ARBA00022842"/>
    </source>
</evidence>
<evidence type="ECO:0000313" key="21">
    <source>
        <dbReference type="Proteomes" id="UP000464186"/>
    </source>
</evidence>
<feature type="transmembrane region" description="Helical" evidence="17">
    <location>
        <begin position="168"/>
        <end position="185"/>
    </location>
</feature>
<evidence type="ECO:0000313" key="20">
    <source>
        <dbReference type="EMBL" id="QHK20224.1"/>
    </source>
</evidence>
<keyword evidence="14" id="KW-0186">Copper</keyword>
<keyword evidence="16 17" id="KW-0472">Membrane</keyword>
<dbReference type="GO" id="GO:0005507">
    <property type="term" value="F:copper ion binding"/>
    <property type="evidence" value="ECO:0007669"/>
    <property type="project" value="TreeGrafter"/>
</dbReference>
<dbReference type="Pfam" id="PF00122">
    <property type="entry name" value="E1-E2_ATPase"/>
    <property type="match status" value="1"/>
</dbReference>
<evidence type="ECO:0000256" key="3">
    <source>
        <dbReference type="ARBA" id="ARBA00022448"/>
    </source>
</evidence>
<name>A0A6P1NNX8_9MICC</name>
<dbReference type="AlphaFoldDB" id="A0A6P1NNX8"/>
<dbReference type="GO" id="GO:0005886">
    <property type="term" value="C:plasma membrane"/>
    <property type="evidence" value="ECO:0007669"/>
    <property type="project" value="UniProtKB-SubCell"/>
</dbReference>
<gene>
    <name evidence="20" type="ORF">GU243_11310</name>
</gene>
<feature type="region of interest" description="Disordered" evidence="18">
    <location>
        <begin position="1"/>
        <end position="62"/>
    </location>
</feature>
<dbReference type="PANTHER" id="PTHR43520:SF5">
    <property type="entry name" value="CATION-TRANSPORTING P-TYPE ATPASE-RELATED"/>
    <property type="match status" value="1"/>
</dbReference>
<organism evidence="20 21">
    <name type="scientific">Pseudarthrobacter psychrotolerans</name>
    <dbReference type="NCBI Taxonomy" id="2697569"/>
    <lineage>
        <taxon>Bacteria</taxon>
        <taxon>Bacillati</taxon>
        <taxon>Actinomycetota</taxon>
        <taxon>Actinomycetes</taxon>
        <taxon>Micrococcales</taxon>
        <taxon>Micrococcaceae</taxon>
        <taxon>Pseudarthrobacter</taxon>
    </lineage>
</organism>
<dbReference type="GO" id="GO:0055070">
    <property type="term" value="P:copper ion homeostasis"/>
    <property type="evidence" value="ECO:0007669"/>
    <property type="project" value="TreeGrafter"/>
</dbReference>
<evidence type="ECO:0000256" key="5">
    <source>
        <dbReference type="ARBA" id="ARBA00022553"/>
    </source>
</evidence>
<evidence type="ECO:0000256" key="8">
    <source>
        <dbReference type="ARBA" id="ARBA00022741"/>
    </source>
</evidence>
<dbReference type="InterPro" id="IPR001757">
    <property type="entry name" value="P_typ_ATPase"/>
</dbReference>
<dbReference type="PANTHER" id="PTHR43520">
    <property type="entry name" value="ATP7, ISOFORM B"/>
    <property type="match status" value="1"/>
</dbReference>
<feature type="domain" description="P-type ATPase A" evidence="19">
    <location>
        <begin position="203"/>
        <end position="302"/>
    </location>
</feature>
<keyword evidence="21" id="KW-1185">Reference proteome</keyword>
<keyword evidence="12" id="KW-1278">Translocase</keyword>
<evidence type="ECO:0000256" key="6">
    <source>
        <dbReference type="ARBA" id="ARBA00022692"/>
    </source>
</evidence>
<evidence type="ECO:0000256" key="18">
    <source>
        <dbReference type="SAM" id="MobiDB-lite"/>
    </source>
</evidence>
<dbReference type="InterPro" id="IPR044492">
    <property type="entry name" value="P_typ_ATPase_HD_dom"/>
</dbReference>
<dbReference type="Pfam" id="PF00702">
    <property type="entry name" value="Hydrolase"/>
    <property type="match status" value="1"/>
</dbReference>
<dbReference type="InterPro" id="IPR036412">
    <property type="entry name" value="HAD-like_sf"/>
</dbReference>
<keyword evidence="5" id="KW-0597">Phosphoprotein</keyword>
<evidence type="ECO:0000256" key="9">
    <source>
        <dbReference type="ARBA" id="ARBA00022796"/>
    </source>
</evidence>
<comment type="subcellular location">
    <subcellularLocation>
        <location evidence="1">Cell membrane</location>
        <topology evidence="1">Multi-pass membrane protein</topology>
    </subcellularLocation>
</comment>
<feature type="compositionally biased region" description="Basic and acidic residues" evidence="18">
    <location>
        <begin position="1"/>
        <end position="15"/>
    </location>
</feature>